<keyword evidence="3" id="KW-1003">Cell membrane</keyword>
<dbReference type="PANTHER" id="PTHR35011">
    <property type="entry name" value="2,3-DIKETO-L-GULONATE TRAP TRANSPORTER SMALL PERMEASE PROTEIN YIAM"/>
    <property type="match status" value="1"/>
</dbReference>
<evidence type="ECO:0000313" key="12">
    <source>
        <dbReference type="Proteomes" id="UP000078292"/>
    </source>
</evidence>
<accession>A0A1B7M0K4</accession>
<gene>
    <name evidence="11" type="ORF">A6F49_09015</name>
</gene>
<dbReference type="InterPro" id="IPR055348">
    <property type="entry name" value="DctQ"/>
</dbReference>
<evidence type="ECO:0000256" key="4">
    <source>
        <dbReference type="ARBA" id="ARBA00022519"/>
    </source>
</evidence>
<evidence type="ECO:0000256" key="9">
    <source>
        <dbReference type="SAM" id="Phobius"/>
    </source>
</evidence>
<dbReference type="EMBL" id="LXEY01000016">
    <property type="protein sequence ID" value="OAV61565.1"/>
    <property type="molecule type" value="Genomic_DNA"/>
</dbReference>
<dbReference type="OrthoDB" id="4544352at2"/>
<dbReference type="GO" id="GO:0005886">
    <property type="term" value="C:plasma membrane"/>
    <property type="evidence" value="ECO:0007669"/>
    <property type="project" value="UniProtKB-SubCell"/>
</dbReference>
<keyword evidence="5 9" id="KW-0812">Transmembrane</keyword>
<comment type="subcellular location">
    <subcellularLocation>
        <location evidence="1">Cell inner membrane</location>
        <topology evidence="1">Multi-pass membrane protein</topology>
    </subcellularLocation>
</comment>
<evidence type="ECO:0000259" key="10">
    <source>
        <dbReference type="Pfam" id="PF04290"/>
    </source>
</evidence>
<dbReference type="InterPro" id="IPR007387">
    <property type="entry name" value="TRAP_DctQ"/>
</dbReference>
<evidence type="ECO:0000256" key="1">
    <source>
        <dbReference type="ARBA" id="ARBA00004429"/>
    </source>
</evidence>
<comment type="caution">
    <text evidence="11">The sequence shown here is derived from an EMBL/GenBank/DDBJ whole genome shotgun (WGS) entry which is preliminary data.</text>
</comment>
<evidence type="ECO:0000256" key="2">
    <source>
        <dbReference type="ARBA" id="ARBA00022448"/>
    </source>
</evidence>
<dbReference type="Proteomes" id="UP000078292">
    <property type="component" value="Unassembled WGS sequence"/>
</dbReference>
<feature type="transmembrane region" description="Helical" evidence="9">
    <location>
        <begin position="128"/>
        <end position="148"/>
    </location>
</feature>
<dbReference type="STRING" id="1837282.A6F49_09015"/>
<feature type="domain" description="Tripartite ATP-independent periplasmic transporters DctQ component" evidence="10">
    <location>
        <begin position="23"/>
        <end position="153"/>
    </location>
</feature>
<dbReference type="RefSeq" id="WP_043057560.1">
    <property type="nucleotide sequence ID" value="NZ_LXEY01000016.1"/>
</dbReference>
<proteinExistence type="inferred from homology"/>
<dbReference type="GO" id="GO:0022857">
    <property type="term" value="F:transmembrane transporter activity"/>
    <property type="evidence" value="ECO:0007669"/>
    <property type="project" value="TreeGrafter"/>
</dbReference>
<reference evidence="11 12" key="1">
    <citation type="submission" date="2016-04" db="EMBL/GenBank/DDBJ databases">
        <title>First whole genome shotgun sequence of the bacterium Enteractinococcus sp. strain UASWS1574.</title>
        <authorList>
            <person name="Crovadore J."/>
            <person name="Chablais R."/>
            <person name="Lefort F."/>
        </authorList>
    </citation>
    <scope>NUCLEOTIDE SEQUENCE [LARGE SCALE GENOMIC DNA]</scope>
    <source>
        <strain evidence="11 12">UASWS1574</strain>
    </source>
</reference>
<dbReference type="PANTHER" id="PTHR35011:SF10">
    <property type="entry name" value="TRAP TRANSPORTER SMALL PERMEASE PROTEIN"/>
    <property type="match status" value="1"/>
</dbReference>
<evidence type="ECO:0000256" key="7">
    <source>
        <dbReference type="ARBA" id="ARBA00023136"/>
    </source>
</evidence>
<sequence length="175" mass="19416">MKKLIKGLDTFLTTVVVLMLIGLMLHVVANALGRYFLKTPLDGTNEVVAYWYLPVITLGGFLIAHFRREHISVSLVTDRLRRQNKKEFLIVGRILGMLLSLALAWYGLLEAISSFQVGLTAGVSSLQIWPVMFLVPIVFLALAVTFIVEVFSISRGEHESVQQEAVADDEAIQGS</sequence>
<feature type="transmembrane region" description="Helical" evidence="9">
    <location>
        <begin position="49"/>
        <end position="67"/>
    </location>
</feature>
<dbReference type="GO" id="GO:0015740">
    <property type="term" value="P:C4-dicarboxylate transport"/>
    <property type="evidence" value="ECO:0007669"/>
    <property type="project" value="TreeGrafter"/>
</dbReference>
<dbReference type="AlphaFoldDB" id="A0A1B7M0K4"/>
<evidence type="ECO:0000256" key="8">
    <source>
        <dbReference type="ARBA" id="ARBA00038436"/>
    </source>
</evidence>
<organism evidence="11 12">
    <name type="scientific">Enteractinococcus helveticum</name>
    <dbReference type="NCBI Taxonomy" id="1837282"/>
    <lineage>
        <taxon>Bacteria</taxon>
        <taxon>Bacillati</taxon>
        <taxon>Actinomycetota</taxon>
        <taxon>Actinomycetes</taxon>
        <taxon>Micrococcales</taxon>
        <taxon>Micrococcaceae</taxon>
    </lineage>
</organism>
<keyword evidence="4" id="KW-0997">Cell inner membrane</keyword>
<evidence type="ECO:0000256" key="5">
    <source>
        <dbReference type="ARBA" id="ARBA00022692"/>
    </source>
</evidence>
<keyword evidence="7 9" id="KW-0472">Membrane</keyword>
<evidence type="ECO:0000256" key="6">
    <source>
        <dbReference type="ARBA" id="ARBA00022989"/>
    </source>
</evidence>
<evidence type="ECO:0000313" key="11">
    <source>
        <dbReference type="EMBL" id="OAV61565.1"/>
    </source>
</evidence>
<feature type="transmembrane region" description="Helical" evidence="9">
    <location>
        <begin position="12"/>
        <end position="37"/>
    </location>
</feature>
<keyword evidence="6 9" id="KW-1133">Transmembrane helix</keyword>
<protein>
    <recommendedName>
        <fullName evidence="10">Tripartite ATP-independent periplasmic transporters DctQ component domain-containing protein</fullName>
    </recommendedName>
</protein>
<keyword evidence="12" id="KW-1185">Reference proteome</keyword>
<evidence type="ECO:0000256" key="3">
    <source>
        <dbReference type="ARBA" id="ARBA00022475"/>
    </source>
</evidence>
<keyword evidence="2" id="KW-0813">Transport</keyword>
<dbReference type="Pfam" id="PF04290">
    <property type="entry name" value="DctQ"/>
    <property type="match status" value="1"/>
</dbReference>
<name>A0A1B7M0K4_9MICC</name>
<feature type="transmembrane region" description="Helical" evidence="9">
    <location>
        <begin position="88"/>
        <end position="108"/>
    </location>
</feature>
<comment type="similarity">
    <text evidence="8">Belongs to the TRAP transporter small permease family.</text>
</comment>